<feature type="chain" id="PRO_5046637264" evidence="8">
    <location>
        <begin position="21"/>
        <end position="381"/>
    </location>
</feature>
<keyword evidence="6" id="KW-0564">Palmitate</keyword>
<feature type="domain" description="Spore germination GerAC-like C-terminal" evidence="9">
    <location>
        <begin position="218"/>
        <end position="372"/>
    </location>
</feature>
<evidence type="ECO:0000313" key="12">
    <source>
        <dbReference type="Proteomes" id="UP001597540"/>
    </source>
</evidence>
<proteinExistence type="inferred from homology"/>
<dbReference type="EMBL" id="JBHUMJ010000003">
    <property type="protein sequence ID" value="MFD2702028.1"/>
    <property type="molecule type" value="Genomic_DNA"/>
</dbReference>
<evidence type="ECO:0000256" key="8">
    <source>
        <dbReference type="SAM" id="SignalP"/>
    </source>
</evidence>
<dbReference type="PANTHER" id="PTHR35789">
    <property type="entry name" value="SPORE GERMINATION PROTEIN B3"/>
    <property type="match status" value="1"/>
</dbReference>
<evidence type="ECO:0000256" key="1">
    <source>
        <dbReference type="ARBA" id="ARBA00004635"/>
    </source>
</evidence>
<evidence type="ECO:0000259" key="9">
    <source>
        <dbReference type="Pfam" id="PF05504"/>
    </source>
</evidence>
<dbReference type="Proteomes" id="UP001597540">
    <property type="component" value="Unassembled WGS sequence"/>
</dbReference>
<evidence type="ECO:0000256" key="2">
    <source>
        <dbReference type="ARBA" id="ARBA00007886"/>
    </source>
</evidence>
<dbReference type="InterPro" id="IPR008844">
    <property type="entry name" value="Spore_GerAC-like"/>
</dbReference>
<dbReference type="InterPro" id="IPR057336">
    <property type="entry name" value="GerAC_N"/>
</dbReference>
<evidence type="ECO:0000256" key="7">
    <source>
        <dbReference type="ARBA" id="ARBA00023288"/>
    </source>
</evidence>
<dbReference type="Pfam" id="PF05504">
    <property type="entry name" value="Spore_GerAC"/>
    <property type="match status" value="1"/>
</dbReference>
<dbReference type="PANTHER" id="PTHR35789:SF1">
    <property type="entry name" value="SPORE GERMINATION PROTEIN B3"/>
    <property type="match status" value="1"/>
</dbReference>
<dbReference type="Gene3D" id="3.30.300.210">
    <property type="entry name" value="Nutrient germinant receptor protein C, domain 3"/>
    <property type="match status" value="1"/>
</dbReference>
<dbReference type="Pfam" id="PF25198">
    <property type="entry name" value="Spore_GerAC_N"/>
    <property type="match status" value="1"/>
</dbReference>
<reference evidence="12" key="1">
    <citation type="journal article" date="2019" name="Int. J. Syst. Evol. Microbiol.">
        <title>The Global Catalogue of Microorganisms (GCM) 10K type strain sequencing project: providing services to taxonomists for standard genome sequencing and annotation.</title>
        <authorList>
            <consortium name="The Broad Institute Genomics Platform"/>
            <consortium name="The Broad Institute Genome Sequencing Center for Infectious Disease"/>
            <person name="Wu L."/>
            <person name="Ma J."/>
        </authorList>
    </citation>
    <scope>NUCLEOTIDE SEQUENCE [LARGE SCALE GENOMIC DNA]</scope>
    <source>
        <strain evidence="12">KCTC 33849</strain>
    </source>
</reference>
<evidence type="ECO:0000256" key="3">
    <source>
        <dbReference type="ARBA" id="ARBA00022544"/>
    </source>
</evidence>
<keyword evidence="5" id="KW-0472">Membrane</keyword>
<keyword evidence="4 8" id="KW-0732">Signal</keyword>
<sequence length="381" mass="43879">MRARILLLCLLLSLMLPLSGCWSTKEVQSINFITTLGVDYRDKQFIAYAQVVDFANIAKQEGPNQVNEGTIWVGEGKGKTLMLAIYDLYRTSQQRTMWTHVKAIVLSENILNEKLEETLDVILHSGELRYTPWMYGTNEDIKTLLTASSLLNQSVQSIELFEPVSLYRQSSEYEPIRIHFLLDGFREPASTVLLPSVATNTEAWNQESNKKPRMTYFNGLYLISKKKNTGKVSGQEADGARYVSYRKMQQYPLDLDPEIKSSHVVLVRDVKSNISARSKDNHTVTFDISVNAEATVLEDEQLASDVQLKKETERRIAEKIRYTFEQTKAKKMDIYSLEEHLYRRHLNLWKKVSKDKEHPIDNYELGEVKVNVHPVNTTTYK</sequence>
<accession>A0ABW5SRS8</accession>
<dbReference type="InterPro" id="IPR038501">
    <property type="entry name" value="Spore_GerAC_C_sf"/>
</dbReference>
<keyword evidence="7" id="KW-0449">Lipoprotein</keyword>
<dbReference type="NCBIfam" id="TIGR02887">
    <property type="entry name" value="spore_ger_x_C"/>
    <property type="match status" value="1"/>
</dbReference>
<evidence type="ECO:0000259" key="10">
    <source>
        <dbReference type="Pfam" id="PF25198"/>
    </source>
</evidence>
<organism evidence="11 12">
    <name type="scientific">Paenibacillus shunpengii</name>
    <dbReference type="NCBI Taxonomy" id="2054424"/>
    <lineage>
        <taxon>Bacteria</taxon>
        <taxon>Bacillati</taxon>
        <taxon>Bacillota</taxon>
        <taxon>Bacilli</taxon>
        <taxon>Bacillales</taxon>
        <taxon>Paenibacillaceae</taxon>
        <taxon>Paenibacillus</taxon>
    </lineage>
</organism>
<name>A0ABW5SRS8_9BACL</name>
<feature type="domain" description="Spore germination protein N-terminal" evidence="10">
    <location>
        <begin position="24"/>
        <end position="197"/>
    </location>
</feature>
<comment type="similarity">
    <text evidence="2">Belongs to the GerABKC lipoprotein family.</text>
</comment>
<evidence type="ECO:0000313" key="11">
    <source>
        <dbReference type="EMBL" id="MFD2702028.1"/>
    </source>
</evidence>
<comment type="subcellular location">
    <subcellularLocation>
        <location evidence="1">Membrane</location>
        <topology evidence="1">Lipid-anchor</topology>
    </subcellularLocation>
</comment>
<comment type="caution">
    <text evidence="11">The sequence shown here is derived from an EMBL/GenBank/DDBJ whole genome shotgun (WGS) entry which is preliminary data.</text>
</comment>
<feature type="signal peptide" evidence="8">
    <location>
        <begin position="1"/>
        <end position="20"/>
    </location>
</feature>
<evidence type="ECO:0000256" key="6">
    <source>
        <dbReference type="ARBA" id="ARBA00023139"/>
    </source>
</evidence>
<protein>
    <submittedName>
        <fullName evidence="11">Ger(X)C family spore germination protein</fullName>
    </submittedName>
</protein>
<evidence type="ECO:0000256" key="4">
    <source>
        <dbReference type="ARBA" id="ARBA00022729"/>
    </source>
</evidence>
<gene>
    <name evidence="11" type="ORF">ACFSVM_16300</name>
</gene>
<dbReference type="RefSeq" id="WP_076314631.1">
    <property type="nucleotide sequence ID" value="NZ_JBHUMJ010000003.1"/>
</dbReference>
<evidence type="ECO:0000256" key="5">
    <source>
        <dbReference type="ARBA" id="ARBA00023136"/>
    </source>
</evidence>
<keyword evidence="12" id="KW-1185">Reference proteome</keyword>
<dbReference type="InterPro" id="IPR046953">
    <property type="entry name" value="Spore_GerAC-like_C"/>
</dbReference>
<keyword evidence="3" id="KW-0309">Germination</keyword>